<organism evidence="13 14">
    <name type="scientific">Owenia fusiformis</name>
    <name type="common">Polychaete worm</name>
    <dbReference type="NCBI Taxonomy" id="6347"/>
    <lineage>
        <taxon>Eukaryota</taxon>
        <taxon>Metazoa</taxon>
        <taxon>Spiralia</taxon>
        <taxon>Lophotrochozoa</taxon>
        <taxon>Annelida</taxon>
        <taxon>Polychaeta</taxon>
        <taxon>Sedentaria</taxon>
        <taxon>Canalipalpata</taxon>
        <taxon>Sabellida</taxon>
        <taxon>Oweniida</taxon>
        <taxon>Oweniidae</taxon>
        <taxon>Owenia</taxon>
    </lineage>
</organism>
<keyword evidence="6" id="KW-0677">Repeat</keyword>
<evidence type="ECO:0000313" key="14">
    <source>
        <dbReference type="Proteomes" id="UP000749559"/>
    </source>
</evidence>
<dbReference type="SMART" id="SM00364">
    <property type="entry name" value="LRR_BAC"/>
    <property type="match status" value="5"/>
</dbReference>
<dbReference type="AlphaFoldDB" id="A0A8S4N2M6"/>
<dbReference type="SMART" id="SM00255">
    <property type="entry name" value="TIR"/>
    <property type="match status" value="1"/>
</dbReference>
<dbReference type="Proteomes" id="UP000749559">
    <property type="component" value="Unassembled WGS sequence"/>
</dbReference>
<comment type="subcellular location">
    <subcellularLocation>
        <location evidence="1">Membrane</location>
        <topology evidence="1">Single-pass membrane protein</topology>
    </subcellularLocation>
</comment>
<dbReference type="Pfam" id="PF13676">
    <property type="entry name" value="TIR_2"/>
    <property type="match status" value="1"/>
</dbReference>
<keyword evidence="9" id="KW-0675">Receptor</keyword>
<dbReference type="InterPro" id="IPR000157">
    <property type="entry name" value="TIR_dom"/>
</dbReference>
<dbReference type="PANTHER" id="PTHR24365">
    <property type="entry name" value="TOLL-LIKE RECEPTOR"/>
    <property type="match status" value="1"/>
</dbReference>
<dbReference type="SMART" id="SM00369">
    <property type="entry name" value="LRR_TYP"/>
    <property type="match status" value="20"/>
</dbReference>
<evidence type="ECO:0000256" key="2">
    <source>
        <dbReference type="ARBA" id="ARBA00009634"/>
    </source>
</evidence>
<reference evidence="13" key="1">
    <citation type="submission" date="2022-03" db="EMBL/GenBank/DDBJ databases">
        <authorList>
            <person name="Martin C."/>
        </authorList>
    </citation>
    <scope>NUCLEOTIDE SEQUENCE</scope>
</reference>
<evidence type="ECO:0000256" key="10">
    <source>
        <dbReference type="ARBA" id="ARBA00023180"/>
    </source>
</evidence>
<dbReference type="InterPro" id="IPR026906">
    <property type="entry name" value="LRR_5"/>
</dbReference>
<dbReference type="EMBL" id="CAIIXF020000001">
    <property type="protein sequence ID" value="CAH1775136.1"/>
    <property type="molecule type" value="Genomic_DNA"/>
</dbReference>
<dbReference type="SMART" id="SM00365">
    <property type="entry name" value="LRR_SD22"/>
    <property type="match status" value="6"/>
</dbReference>
<keyword evidence="14" id="KW-1185">Reference proteome</keyword>
<dbReference type="InterPro" id="IPR003591">
    <property type="entry name" value="Leu-rich_rpt_typical-subtyp"/>
</dbReference>
<name>A0A8S4N2M6_OWEFU</name>
<dbReference type="PROSITE" id="PS51450">
    <property type="entry name" value="LRR"/>
    <property type="match status" value="3"/>
</dbReference>
<dbReference type="InterPro" id="IPR035897">
    <property type="entry name" value="Toll_tir_struct_dom_sf"/>
</dbReference>
<dbReference type="FunFam" id="3.80.10.10:FF:001164">
    <property type="entry name" value="GH01279p"/>
    <property type="match status" value="1"/>
</dbReference>
<dbReference type="Pfam" id="PF13306">
    <property type="entry name" value="LRR_5"/>
    <property type="match status" value="1"/>
</dbReference>
<keyword evidence="10" id="KW-0325">Glycoprotein</keyword>
<gene>
    <name evidence="13" type="ORF">OFUS_LOCUS2480</name>
</gene>
<dbReference type="PANTHER" id="PTHR24365:SF541">
    <property type="entry name" value="PROTEIN TOLL-RELATED"/>
    <property type="match status" value="1"/>
</dbReference>
<dbReference type="SUPFAM" id="SSF52200">
    <property type="entry name" value="Toll/Interleukin receptor TIR domain"/>
    <property type="match status" value="1"/>
</dbReference>
<dbReference type="PRINTS" id="PR01537">
    <property type="entry name" value="INTRLKN1R1F"/>
</dbReference>
<keyword evidence="3" id="KW-0433">Leucine-rich repeat</keyword>
<evidence type="ECO:0000256" key="4">
    <source>
        <dbReference type="ARBA" id="ARBA00022692"/>
    </source>
</evidence>
<evidence type="ECO:0000256" key="7">
    <source>
        <dbReference type="ARBA" id="ARBA00022989"/>
    </source>
</evidence>
<evidence type="ECO:0000256" key="11">
    <source>
        <dbReference type="SAM" id="Phobius"/>
    </source>
</evidence>
<comment type="similarity">
    <text evidence="2">Belongs to the Toll-like receptor family.</text>
</comment>
<dbReference type="Pfam" id="PF13855">
    <property type="entry name" value="LRR_8"/>
    <property type="match status" value="4"/>
</dbReference>
<dbReference type="SUPFAM" id="SSF52058">
    <property type="entry name" value="L domain-like"/>
    <property type="match status" value="3"/>
</dbReference>
<keyword evidence="8 11" id="KW-0472">Membrane</keyword>
<evidence type="ECO:0000256" key="6">
    <source>
        <dbReference type="ARBA" id="ARBA00022737"/>
    </source>
</evidence>
<feature type="non-terminal residue" evidence="13">
    <location>
        <position position="1"/>
    </location>
</feature>
<dbReference type="Gene3D" id="3.40.50.10140">
    <property type="entry name" value="Toll/interleukin-1 receptor homology (TIR) domain"/>
    <property type="match status" value="1"/>
</dbReference>
<keyword evidence="5" id="KW-0732">Signal</keyword>
<dbReference type="OrthoDB" id="2015831at2759"/>
<sequence>SIPNASFSQMNMLTNLSLYNCSIHILDANAFEGLTNIEHLDIGQNWIKELPVDIFSSTSKLYNLTHVKLGSNNITHFSFDLFVKCVALTFVDLQMNQIEHVHGSIKDTRLEFIYFNGNVIRSFPANMFYSNDTDILVLSDNHISIIHPDYLLMPNLKLLGLDRNNLTILGNFTFHHLGKLKRLFVRNNKIAELGALAFEGLEQLEYLFLDNNKVNKVPSGIFKKVKHLKTLSLRQNYILNLDGTMLEGLNSLDTIELDNNMIQTIETYTFQHFKSLRIVSLQSNHITTIPYGIFGHLRHSLGWIDLKGNNLSALPADLFTGFFKLRYLVISHNNLVNLSMKLVDGCTNLQLLDLSYNQIKDFNVSLKSNKKLSHLYVANNQLKNAWNIFEHMHLVPSLIHLDLSVNNMTSFGSIPRVLTGIPSFLRSVNISHNRITDVPENQFYLSRWLQELDMSANRIQTIKEPTFISKDHPGDIIYHVGTENPFVCDCFMRWARNALNESLCTVPILSDGTAKRMKDVPARLYLCQIKMKCPEKCECFADTVKEPYIWIHIKCSNKELEYIPFEIPNTTNVLDVSHNNINQLDSATFHNASCPILQILDLSSCQITALLGNDIFNGFVQLTILNLSNNLIVQLNGEPFKNLFLLNELYISKNSIKTIEDNVFTGLKTLSSLDLEGNRLQNVNLTIFESLDLMLINGNPLLKVLGGGPLNVQDQWESKWYILLSNNPWDCCTALSLKRWLNSHQSIIPNLVDIHCMRDNLTELVPLFEISDSNLTCIPEPPIPFQQTSYFHAIIGVLVVVSLILTTALLFKRFESLIKLKFFIWFGWRFDRIDNSNKQYDALLSYSGLNGDWVRDELLIKLEEAGYKLCLHERDFRAGEPIMDNINNAIDNSKRTIIVLSNEFLQSGYALYEFLRSYDDWVRGERDPVILVLYDSLDTLDEDDLAKHPSLKLYLSTRTYLARNNKYFWENIILAMPRRRRQRDPDNNGNDGLMLA</sequence>
<dbReference type="GO" id="GO:0005886">
    <property type="term" value="C:plasma membrane"/>
    <property type="evidence" value="ECO:0007669"/>
    <property type="project" value="TreeGrafter"/>
</dbReference>
<comment type="caution">
    <text evidence="13">The sequence shown here is derived from an EMBL/GenBank/DDBJ whole genome shotgun (WGS) entry which is preliminary data.</text>
</comment>
<evidence type="ECO:0000256" key="9">
    <source>
        <dbReference type="ARBA" id="ARBA00023170"/>
    </source>
</evidence>
<evidence type="ECO:0000256" key="3">
    <source>
        <dbReference type="ARBA" id="ARBA00022614"/>
    </source>
</evidence>
<dbReference type="Pfam" id="PF13516">
    <property type="entry name" value="LRR_6"/>
    <property type="match status" value="1"/>
</dbReference>
<evidence type="ECO:0000256" key="1">
    <source>
        <dbReference type="ARBA" id="ARBA00004167"/>
    </source>
</evidence>
<dbReference type="GO" id="GO:0007165">
    <property type="term" value="P:signal transduction"/>
    <property type="evidence" value="ECO:0007669"/>
    <property type="project" value="InterPro"/>
</dbReference>
<dbReference type="Gene3D" id="3.80.10.10">
    <property type="entry name" value="Ribonuclease Inhibitor"/>
    <property type="match status" value="5"/>
</dbReference>
<dbReference type="PROSITE" id="PS50104">
    <property type="entry name" value="TIR"/>
    <property type="match status" value="1"/>
</dbReference>
<protein>
    <recommendedName>
        <fullName evidence="12">TIR domain-containing protein</fullName>
    </recommendedName>
</protein>
<dbReference type="InterPro" id="IPR001611">
    <property type="entry name" value="Leu-rich_rpt"/>
</dbReference>
<feature type="domain" description="TIR" evidence="12">
    <location>
        <begin position="838"/>
        <end position="976"/>
    </location>
</feature>
<dbReference type="GO" id="GO:0038023">
    <property type="term" value="F:signaling receptor activity"/>
    <property type="evidence" value="ECO:0007669"/>
    <property type="project" value="TreeGrafter"/>
</dbReference>
<dbReference type="InterPro" id="IPR032675">
    <property type="entry name" value="LRR_dom_sf"/>
</dbReference>
<evidence type="ECO:0000256" key="8">
    <source>
        <dbReference type="ARBA" id="ARBA00023136"/>
    </source>
</evidence>
<evidence type="ECO:0000313" key="13">
    <source>
        <dbReference type="EMBL" id="CAH1775136.1"/>
    </source>
</evidence>
<keyword evidence="7 11" id="KW-1133">Transmembrane helix</keyword>
<evidence type="ECO:0000259" key="12">
    <source>
        <dbReference type="PROSITE" id="PS50104"/>
    </source>
</evidence>
<feature type="transmembrane region" description="Helical" evidence="11">
    <location>
        <begin position="790"/>
        <end position="811"/>
    </location>
</feature>
<evidence type="ECO:0000256" key="5">
    <source>
        <dbReference type="ARBA" id="ARBA00022729"/>
    </source>
</evidence>
<keyword evidence="4 11" id="KW-0812">Transmembrane</keyword>
<proteinExistence type="inferred from homology"/>
<accession>A0A8S4N2M6</accession>